<proteinExistence type="predicted"/>
<sequence length="113" mass="13195">MTKQEPVVNICRPAYNMESFDATFRLQDVDLTVYGSAKRLLRKITDKPFAFVKQFVLARFPCFQWLMEYNWRKDLVQDITSGVTVGIFNISQGKLTSSSKLSMLCYHFHNLFI</sequence>
<dbReference type="STRING" id="36087.A0A077Z3V2"/>
<dbReference type="Proteomes" id="UP000030665">
    <property type="component" value="Unassembled WGS sequence"/>
</dbReference>
<accession>A0A077Z3V2</accession>
<evidence type="ECO:0000313" key="1">
    <source>
        <dbReference type="EMBL" id="CDW55147.1"/>
    </source>
</evidence>
<name>A0A077Z3V2_TRITR</name>
<dbReference type="AlphaFoldDB" id="A0A077Z3V2"/>
<reference evidence="1" key="2">
    <citation type="submission" date="2014-03" db="EMBL/GenBank/DDBJ databases">
        <title>The whipworm genome and dual-species transcriptomics of an intimate host-pathogen interaction.</title>
        <authorList>
            <person name="Foth B.J."/>
            <person name="Tsai I.J."/>
            <person name="Reid A.J."/>
            <person name="Bancroft A.J."/>
            <person name="Nichol S."/>
            <person name="Tracey A."/>
            <person name="Holroyd N."/>
            <person name="Cotton J.A."/>
            <person name="Stanley E.J."/>
            <person name="Zarowiecki M."/>
            <person name="Liu J.Z."/>
            <person name="Huckvale T."/>
            <person name="Cooper P.J."/>
            <person name="Grencis R.K."/>
            <person name="Berriman M."/>
        </authorList>
    </citation>
    <scope>NUCLEOTIDE SEQUENCE [LARGE SCALE GENOMIC DNA]</scope>
</reference>
<gene>
    <name evidence="1" type="ORF">TTRE_0000341901</name>
</gene>
<keyword evidence="2" id="KW-1185">Reference proteome</keyword>
<evidence type="ECO:0000313" key="2">
    <source>
        <dbReference type="Proteomes" id="UP000030665"/>
    </source>
</evidence>
<organism evidence="1 2">
    <name type="scientific">Trichuris trichiura</name>
    <name type="common">Whipworm</name>
    <name type="synonym">Trichocephalus trichiurus</name>
    <dbReference type="NCBI Taxonomy" id="36087"/>
    <lineage>
        <taxon>Eukaryota</taxon>
        <taxon>Metazoa</taxon>
        <taxon>Ecdysozoa</taxon>
        <taxon>Nematoda</taxon>
        <taxon>Enoplea</taxon>
        <taxon>Dorylaimia</taxon>
        <taxon>Trichinellida</taxon>
        <taxon>Trichuridae</taxon>
        <taxon>Trichuris</taxon>
    </lineage>
</organism>
<protein>
    <submittedName>
        <fullName evidence="1">Solute carrier family 26 member 9</fullName>
    </submittedName>
</protein>
<dbReference type="EMBL" id="HG805939">
    <property type="protein sequence ID" value="CDW55147.1"/>
    <property type="molecule type" value="Genomic_DNA"/>
</dbReference>
<reference evidence="1" key="1">
    <citation type="submission" date="2014-01" db="EMBL/GenBank/DDBJ databases">
        <authorList>
            <person name="Aslett M."/>
        </authorList>
    </citation>
    <scope>NUCLEOTIDE SEQUENCE</scope>
</reference>